<dbReference type="Gene3D" id="1.20.5.1070">
    <property type="entry name" value="Head and neck region of the ectodomain of NDV fusion glycoprotein"/>
    <property type="match status" value="1"/>
</dbReference>
<proteinExistence type="predicted"/>
<dbReference type="AlphaFoldDB" id="A0A023B3V5"/>
<keyword evidence="2" id="KW-1185">Reference proteome</keyword>
<comment type="caution">
    <text evidence="1">The sequence shown here is derived from an EMBL/GenBank/DDBJ whole genome shotgun (WGS) entry which is preliminary data.</text>
</comment>
<sequence length="261" mass="28796">MYRRKSPSAKQEFKAASDKLDALTRKLTLIHRSLVEDQQGCEEGRAGVCDGSRELSRSAGVVGRGGLDCSSSGSGARENIAGPSAQTMGQQPVGLYPGTPYVVRTNVPNEPTDLELKIQILEQKVKDMNQMVIKSIADLRDQAVHETAAVANQCSSILEQVNSIDTRLNKVEQKIDHQTDYRLLSIEHEVNRLDNKCTSIATDTVTESSVQSQRIDSLRRDLDRIMDYQAIVVKTIANDLKVMYRGHLVTVLGAITVVIFL</sequence>
<protein>
    <submittedName>
        <fullName evidence="1">Uncharacterized protein</fullName>
    </submittedName>
</protein>
<reference evidence="1" key="1">
    <citation type="submission" date="2013-12" db="EMBL/GenBank/DDBJ databases">
        <authorList>
            <person name="Omoto C.K."/>
            <person name="Sibley D."/>
            <person name="Venepally P."/>
            <person name="Hadjithomas M."/>
            <person name="Karamycheva S."/>
            <person name="Brunk B."/>
            <person name="Roos D."/>
            <person name="Caler E."/>
            <person name="Lorenzi H."/>
        </authorList>
    </citation>
    <scope>NUCLEOTIDE SEQUENCE</scope>
</reference>
<dbReference type="RefSeq" id="XP_011131499.1">
    <property type="nucleotide sequence ID" value="XM_011133197.1"/>
</dbReference>
<dbReference type="GeneID" id="22913919"/>
<dbReference type="VEuPathDB" id="CryptoDB:GNI_111140"/>
<accession>A0A023B3V5</accession>
<dbReference type="Proteomes" id="UP000019763">
    <property type="component" value="Unassembled WGS sequence"/>
</dbReference>
<evidence type="ECO:0000313" key="1">
    <source>
        <dbReference type="EMBL" id="EZG55546.1"/>
    </source>
</evidence>
<gene>
    <name evidence="1" type="ORF">GNI_111140</name>
</gene>
<organism evidence="1 2">
    <name type="scientific">Gregarina niphandrodes</name>
    <name type="common">Septate eugregarine</name>
    <dbReference type="NCBI Taxonomy" id="110365"/>
    <lineage>
        <taxon>Eukaryota</taxon>
        <taxon>Sar</taxon>
        <taxon>Alveolata</taxon>
        <taxon>Apicomplexa</taxon>
        <taxon>Conoidasida</taxon>
        <taxon>Gregarinasina</taxon>
        <taxon>Eugregarinorida</taxon>
        <taxon>Gregarinidae</taxon>
        <taxon>Gregarina</taxon>
    </lineage>
</organism>
<name>A0A023B3V5_GRENI</name>
<dbReference type="EMBL" id="AFNH02000831">
    <property type="protein sequence ID" value="EZG55546.1"/>
    <property type="molecule type" value="Genomic_DNA"/>
</dbReference>
<evidence type="ECO:0000313" key="2">
    <source>
        <dbReference type="Proteomes" id="UP000019763"/>
    </source>
</evidence>